<dbReference type="OrthoDB" id="10445672at2759"/>
<dbReference type="Gene3D" id="2.40.50.140">
    <property type="entry name" value="Nucleic acid-binding proteins"/>
    <property type="match status" value="1"/>
</dbReference>
<dbReference type="PROSITE" id="PS50966">
    <property type="entry name" value="ZF_SWIM"/>
    <property type="match status" value="1"/>
</dbReference>
<dbReference type="SUPFAM" id="SSF50249">
    <property type="entry name" value="Nucleic acid-binding proteins"/>
    <property type="match status" value="1"/>
</dbReference>
<feature type="region of interest" description="Disordered" evidence="2">
    <location>
        <begin position="260"/>
        <end position="287"/>
    </location>
</feature>
<accession>A0A7J6KWU6</accession>
<dbReference type="InterPro" id="IPR012340">
    <property type="entry name" value="NA-bd_OB-fold"/>
</dbReference>
<name>A0A7J6KWU6_PERCH</name>
<feature type="non-terminal residue" evidence="4">
    <location>
        <position position="1"/>
    </location>
</feature>
<evidence type="ECO:0000313" key="5">
    <source>
        <dbReference type="Proteomes" id="UP000591131"/>
    </source>
</evidence>
<feature type="compositionally biased region" description="Basic residues" evidence="2">
    <location>
        <begin position="277"/>
        <end position="286"/>
    </location>
</feature>
<keyword evidence="1" id="KW-0862">Zinc</keyword>
<evidence type="ECO:0000256" key="2">
    <source>
        <dbReference type="SAM" id="MobiDB-lite"/>
    </source>
</evidence>
<evidence type="ECO:0000313" key="4">
    <source>
        <dbReference type="EMBL" id="KAF4651813.1"/>
    </source>
</evidence>
<dbReference type="EMBL" id="JAAPAO010001002">
    <property type="protein sequence ID" value="KAF4651813.1"/>
    <property type="molecule type" value="Genomic_DNA"/>
</dbReference>
<feature type="region of interest" description="Disordered" evidence="2">
    <location>
        <begin position="1"/>
        <end position="24"/>
    </location>
</feature>
<gene>
    <name evidence="4" type="ORF">FOL47_000170</name>
</gene>
<reference evidence="4 5" key="1">
    <citation type="submission" date="2020-04" db="EMBL/GenBank/DDBJ databases">
        <title>Perkinsus chesapeaki whole genome sequence.</title>
        <authorList>
            <person name="Bogema D.R."/>
        </authorList>
    </citation>
    <scope>NUCLEOTIDE SEQUENCE [LARGE SCALE GENOMIC DNA]</scope>
    <source>
        <strain evidence="4">ATCC PRA-425</strain>
    </source>
</reference>
<organism evidence="4 5">
    <name type="scientific">Perkinsus chesapeaki</name>
    <name type="common">Clam parasite</name>
    <name type="synonym">Perkinsus andrewsi</name>
    <dbReference type="NCBI Taxonomy" id="330153"/>
    <lineage>
        <taxon>Eukaryota</taxon>
        <taxon>Sar</taxon>
        <taxon>Alveolata</taxon>
        <taxon>Perkinsozoa</taxon>
        <taxon>Perkinsea</taxon>
        <taxon>Perkinsida</taxon>
        <taxon>Perkinsidae</taxon>
        <taxon>Perkinsus</taxon>
    </lineage>
</organism>
<comment type="caution">
    <text evidence="4">The sequence shown here is derived from an EMBL/GenBank/DDBJ whole genome shotgun (WGS) entry which is preliminary data.</text>
</comment>
<dbReference type="GO" id="GO:0008270">
    <property type="term" value="F:zinc ion binding"/>
    <property type="evidence" value="ECO:0007669"/>
    <property type="project" value="UniProtKB-KW"/>
</dbReference>
<feature type="region of interest" description="Disordered" evidence="2">
    <location>
        <begin position="864"/>
        <end position="902"/>
    </location>
</feature>
<dbReference type="InterPro" id="IPR007527">
    <property type="entry name" value="Znf_SWIM"/>
</dbReference>
<dbReference type="AlphaFoldDB" id="A0A7J6KWU6"/>
<dbReference type="Proteomes" id="UP000591131">
    <property type="component" value="Unassembled WGS sequence"/>
</dbReference>
<protein>
    <recommendedName>
        <fullName evidence="3">SWIM-type domain-containing protein</fullName>
    </recommendedName>
</protein>
<proteinExistence type="predicted"/>
<evidence type="ECO:0000259" key="3">
    <source>
        <dbReference type="PROSITE" id="PS50966"/>
    </source>
</evidence>
<feature type="domain" description="SWIM-type" evidence="3">
    <location>
        <begin position="670"/>
        <end position="706"/>
    </location>
</feature>
<keyword evidence="5" id="KW-1185">Reference proteome</keyword>
<keyword evidence="1" id="KW-0479">Metal-binding</keyword>
<sequence length="902" mass="102608">MSDEALRGNGTYSPFESTPDRYESEAMARSALENIVGPLRTPGGPYYTADGSKVARYVCPYYRRERSCDFSARIIQSPVDKRFVVEAVRKQHMPHNRPPPLGSKTTLLADRVGSTVECTKLPEAAQLYTPIQDLQPGINRDWAIMVRVAKRIPSRQFRAKPGKFFWAEFVDRCGMRIRAYFWNKACEHFSPMVKEASCYILQGNGVSIRKAHPQYNPQGVYELSINSSNAIMEKISLQDPFPATSSREGKDSGATRNQVINLESEDDKPFPQLGPLPRRRREHRVQRGPYDTFDTALEAGTVLSGVCPETLCKKDRKIRAGNEKVDVYRCPYGDRVGWQRCPWTLHIIHGNNEYFLEAPAEHAAHERIATFRAKAPRLTPAARNIIDADARDKLPARKTVYKLDRQKLLPPSDAVRRQVYNRRYTVRSKVLEDKGLGKSFIELQNYVESLPCPENGIPLTDDSQAFCLASSLDPNGEYYAYFSSVSLLKNHATSNVLVGDYTHGLSWKKCLWAQGVPDEVEHSMCLLVMIDVQVPNYIARSNNACEATNRALKEGDIEKGTSIAALTVQLMELCFNYSRRAEANLKTETEEGKIDMKFVREGGKWTRTLSASNIWTNDKKSRYYIPSYRLVKACRSGSGELERIMQGFEMKYESENASAWASWEEFQLLMTNIIVVERKTPCYECNCPRGRTSVCKHLIGVYLLENALTGYHWKDFTIPGGTPAGRPRKMECRRYDKSTAREVDEEHNSRNLGLVAFLQMPTTAVLPEAARIVNARPRSILTQPTGAQRREDPLREIMVQEEDPLREMMVQEEDPLREMMVQEEDPLREMMVQEEDPLREMMVQEEDPLREMMVQEEAPITELMVQEEDQPKSDGGGNAEAEGFEEVGYILGDTNDEKSKSL</sequence>
<keyword evidence="1" id="KW-0863">Zinc-finger</keyword>
<evidence type="ECO:0000256" key="1">
    <source>
        <dbReference type="PROSITE-ProRule" id="PRU00325"/>
    </source>
</evidence>